<gene>
    <name evidence="2" type="ORF">ACFQ4B_22595</name>
</gene>
<dbReference type="Proteomes" id="UP001597180">
    <property type="component" value="Unassembled WGS sequence"/>
</dbReference>
<organism evidence="2 3">
    <name type="scientific">Paenibacillus vulneris</name>
    <dbReference type="NCBI Taxonomy" id="1133364"/>
    <lineage>
        <taxon>Bacteria</taxon>
        <taxon>Bacillati</taxon>
        <taxon>Bacillota</taxon>
        <taxon>Bacilli</taxon>
        <taxon>Bacillales</taxon>
        <taxon>Paenibacillaceae</taxon>
        <taxon>Paenibacillus</taxon>
    </lineage>
</organism>
<dbReference type="Pfam" id="PF14099">
    <property type="entry name" value="Polysacc_lyase"/>
    <property type="match status" value="1"/>
</dbReference>
<protein>
    <submittedName>
        <fullName evidence="2">Heparin lyase I family protein</fullName>
    </submittedName>
</protein>
<dbReference type="EMBL" id="JBHTLU010000031">
    <property type="protein sequence ID" value="MFD1222910.1"/>
    <property type="molecule type" value="Genomic_DNA"/>
</dbReference>
<sequence length="390" mass="42713">MMRYSKVCACLLVLFITGFASIPSFAFADTQGPVADGKIMYSQDFEQNTDGTKPSPSGLPSNRITRVTDPLGQRGTVLKLLWQKDDDYRTSSGTNPRTEINVENGYEWPRDQVVSIAWGQRFDTSVVNASIAQVIGDNGPYWMLKADGTGKLSVMGVSGGSDVNYTLKTNEWNDFKVEWKGSASNAYFKFWINGSLVLNKTGLSFPRETVNMHTKFGIYNTDEGVKANNTRNCYLSNISIGKDPASTTLITNLSVKDSANAADWSIQKNLQSGQTEYGDRAFTFTSVPSLVAGSDWIRTANDSKAYSSDPAVTFTVTQNAVVFVAMNDMISPKPSWLSGWTDTGEDLVNNESTPRTFSLYQKSYAANSTVSLGNNGSTSYGMYTVIVKPN</sequence>
<reference evidence="3" key="1">
    <citation type="journal article" date="2019" name="Int. J. Syst. Evol. Microbiol.">
        <title>The Global Catalogue of Microorganisms (GCM) 10K type strain sequencing project: providing services to taxonomists for standard genome sequencing and annotation.</title>
        <authorList>
            <consortium name="The Broad Institute Genomics Platform"/>
            <consortium name="The Broad Institute Genome Sequencing Center for Infectious Disease"/>
            <person name="Wu L."/>
            <person name="Ma J."/>
        </authorList>
    </citation>
    <scope>NUCLEOTIDE SEQUENCE [LARGE SCALE GENOMIC DNA]</scope>
    <source>
        <strain evidence="3">CCUG 53270</strain>
    </source>
</reference>
<comment type="caution">
    <text evidence="2">The sequence shown here is derived from an EMBL/GenBank/DDBJ whole genome shotgun (WGS) entry which is preliminary data.</text>
</comment>
<accession>A0ABW3UTF4</accession>
<keyword evidence="2" id="KW-0456">Lyase</keyword>
<evidence type="ECO:0000256" key="1">
    <source>
        <dbReference type="SAM" id="SignalP"/>
    </source>
</evidence>
<evidence type="ECO:0000313" key="3">
    <source>
        <dbReference type="Proteomes" id="UP001597180"/>
    </source>
</evidence>
<feature type="chain" id="PRO_5047462467" evidence="1">
    <location>
        <begin position="29"/>
        <end position="390"/>
    </location>
</feature>
<keyword evidence="3" id="KW-1185">Reference proteome</keyword>
<proteinExistence type="predicted"/>
<dbReference type="InterPro" id="IPR025975">
    <property type="entry name" value="Polysacc_lyase"/>
</dbReference>
<evidence type="ECO:0000313" key="2">
    <source>
        <dbReference type="EMBL" id="MFD1222910.1"/>
    </source>
</evidence>
<dbReference type="GO" id="GO:0016829">
    <property type="term" value="F:lyase activity"/>
    <property type="evidence" value="ECO:0007669"/>
    <property type="project" value="UniProtKB-KW"/>
</dbReference>
<feature type="signal peptide" evidence="1">
    <location>
        <begin position="1"/>
        <end position="28"/>
    </location>
</feature>
<dbReference type="Gene3D" id="2.60.120.200">
    <property type="match status" value="1"/>
</dbReference>
<keyword evidence="1" id="KW-0732">Signal</keyword>
<name>A0ABW3UTF4_9BACL</name>
<dbReference type="SUPFAM" id="SSF49899">
    <property type="entry name" value="Concanavalin A-like lectins/glucanases"/>
    <property type="match status" value="1"/>
</dbReference>
<dbReference type="RefSeq" id="WP_345588805.1">
    <property type="nucleotide sequence ID" value="NZ_BAABJG010000015.1"/>
</dbReference>
<dbReference type="InterPro" id="IPR013320">
    <property type="entry name" value="ConA-like_dom_sf"/>
</dbReference>